<dbReference type="AlphaFoldDB" id="A0A315XPZ5"/>
<name>A0A315XPZ5_9EURY</name>
<evidence type="ECO:0000313" key="2">
    <source>
        <dbReference type="Proteomes" id="UP000251717"/>
    </source>
</evidence>
<accession>A0A315XPZ5</accession>
<evidence type="ECO:0008006" key="3">
    <source>
        <dbReference type="Google" id="ProtNLM"/>
    </source>
</evidence>
<proteinExistence type="predicted"/>
<gene>
    <name evidence="1" type="ORF">MBBTH_02270</name>
</gene>
<reference evidence="1 2" key="1">
    <citation type="submission" date="2017-03" db="EMBL/GenBank/DDBJ databases">
        <title>Genome sequence of Methanobrevibacter thaueri.</title>
        <authorList>
            <person name="Poehlein A."/>
            <person name="Seedorf H."/>
            <person name="Daniel R."/>
        </authorList>
    </citation>
    <scope>NUCLEOTIDE SEQUENCE [LARGE SCALE GENOMIC DNA]</scope>
    <source>
        <strain evidence="1 2">DSM 11995</strain>
    </source>
</reference>
<protein>
    <recommendedName>
        <fullName evidence="3">HEPN domain-containing protein</fullName>
    </recommendedName>
</protein>
<comment type="caution">
    <text evidence="1">The sequence shown here is derived from an EMBL/GenBank/DDBJ whole genome shotgun (WGS) entry which is preliminary data.</text>
</comment>
<sequence length="147" mass="17538">MDDSFEFDDFIAFSQNLLENKDCLIKDNFQCIYRTILSRVYYSAFHHAKYWLELNHNFSTRELNLETGKFQNKNGLSEHVQVFKEIRTIAKDQKNLKHKFRNAASKLESLFDKRVDADYNEDITFKEIEVTDAIQDAIYIIQLLHFN</sequence>
<evidence type="ECO:0000313" key="1">
    <source>
        <dbReference type="EMBL" id="PWB88083.1"/>
    </source>
</evidence>
<dbReference type="Gene3D" id="1.20.120.330">
    <property type="entry name" value="Nucleotidyltransferases domain 2"/>
    <property type="match status" value="1"/>
</dbReference>
<keyword evidence="2" id="KW-1185">Reference proteome</keyword>
<dbReference type="Proteomes" id="UP000251717">
    <property type="component" value="Unassembled WGS sequence"/>
</dbReference>
<dbReference type="EMBL" id="MZGS01000014">
    <property type="protein sequence ID" value="PWB88083.1"/>
    <property type="molecule type" value="Genomic_DNA"/>
</dbReference>
<dbReference type="RefSeq" id="WP_116591219.1">
    <property type="nucleotide sequence ID" value="NZ_MZGS01000014.1"/>
</dbReference>
<organism evidence="1 2">
    <name type="scientific">Methanobrevibacter thaueri</name>
    <dbReference type="NCBI Taxonomy" id="190975"/>
    <lineage>
        <taxon>Archaea</taxon>
        <taxon>Methanobacteriati</taxon>
        <taxon>Methanobacteriota</taxon>
        <taxon>Methanomada group</taxon>
        <taxon>Methanobacteria</taxon>
        <taxon>Methanobacteriales</taxon>
        <taxon>Methanobacteriaceae</taxon>
        <taxon>Methanobrevibacter</taxon>
    </lineage>
</organism>